<dbReference type="Pfam" id="PF01740">
    <property type="entry name" value="STAS"/>
    <property type="match status" value="1"/>
</dbReference>
<feature type="transmembrane region" description="Helical" evidence="5">
    <location>
        <begin position="231"/>
        <end position="251"/>
    </location>
</feature>
<evidence type="ECO:0000259" key="6">
    <source>
        <dbReference type="PROSITE" id="PS50801"/>
    </source>
</evidence>
<feature type="transmembrane region" description="Helical" evidence="5">
    <location>
        <begin position="118"/>
        <end position="138"/>
    </location>
</feature>
<evidence type="ECO:0000256" key="3">
    <source>
        <dbReference type="ARBA" id="ARBA00022989"/>
    </source>
</evidence>
<dbReference type="Gene3D" id="3.30.750.24">
    <property type="entry name" value="STAS domain"/>
    <property type="match status" value="1"/>
</dbReference>
<feature type="domain" description="STAS" evidence="6">
    <location>
        <begin position="411"/>
        <end position="491"/>
    </location>
</feature>
<feature type="transmembrane region" description="Helical" evidence="5">
    <location>
        <begin position="65"/>
        <end position="82"/>
    </location>
</feature>
<dbReference type="InterPro" id="IPR052706">
    <property type="entry name" value="Membrane-Transporter-like"/>
</dbReference>
<dbReference type="CDD" id="cd07042">
    <property type="entry name" value="STAS_SulP_like_sulfate_transporter"/>
    <property type="match status" value="1"/>
</dbReference>
<dbReference type="InterPro" id="IPR036513">
    <property type="entry name" value="STAS_dom_sf"/>
</dbReference>
<dbReference type="EMBL" id="MDGQ01000005">
    <property type="protein sequence ID" value="OEJ99821.1"/>
    <property type="molecule type" value="Genomic_DNA"/>
</dbReference>
<evidence type="ECO:0000313" key="8">
    <source>
        <dbReference type="Proteomes" id="UP000095552"/>
    </source>
</evidence>
<protein>
    <submittedName>
        <fullName evidence="7">Sodium-independent anion transporter</fullName>
    </submittedName>
</protein>
<sequence length="522" mass="56348">MTYTFINRKQGTIKDEVLSGLTVAIALVPEAIAFAIIAGVDAKIGLFSAFMMGFITSLLGGRPGMITGATGAVAVVIAPLVMDSGVEYLFPTIILAGLFQMAVGALKLGKFIRMVPHSVMLGFVNGLAIVIFMAQFSQFTSKTGGALDNAGLIAFGALIAITMLVMFVLPKFTKAIPSALVAIVVASVVAVFFFPNTITIGDKADMSSMSDGLFAPFYMMFDAIPFNMESFLIILPFALKVAGVGLIESLLTLTLVDEMTDTRGSGNRESMAQGVANVVTGFFSGMGGCAMIGQTMININSGARARLSSFIAAVFLLSFMLVLGEVIAIVPIAVLVGVMFMVAIATFEWSSLRIWNKVPKLDVSVIIIVSVITVIEDLAVAVLVGVIISALAFAWENALRIRARKYIDDHGVKHYEIFGPLFFASTTTFLTKFDAKNDPDSVIIDFQESRVMDQSAIEAINKIAEKYTSEGKTIHLRHLSKDCIRMVKRASEICEVNVVEDPDYFVAINDYERKMKTQREAV</sequence>
<dbReference type="PROSITE" id="PS50801">
    <property type="entry name" value="STAS"/>
    <property type="match status" value="1"/>
</dbReference>
<name>A0A1E5SL45_9BACT</name>
<feature type="transmembrane region" description="Helical" evidence="5">
    <location>
        <begin position="17"/>
        <end position="38"/>
    </location>
</feature>
<dbReference type="RefSeq" id="WP_069835284.1">
    <property type="nucleotide sequence ID" value="NZ_MDGQ01000005.1"/>
</dbReference>
<feature type="transmembrane region" description="Helical" evidence="5">
    <location>
        <begin position="314"/>
        <end position="345"/>
    </location>
</feature>
<dbReference type="SUPFAM" id="SSF52091">
    <property type="entry name" value="SpoIIaa-like"/>
    <property type="match status" value="1"/>
</dbReference>
<feature type="transmembrane region" description="Helical" evidence="5">
    <location>
        <begin position="44"/>
        <end position="60"/>
    </location>
</feature>
<proteinExistence type="predicted"/>
<keyword evidence="3 5" id="KW-1133">Transmembrane helix</keyword>
<dbReference type="PANTHER" id="PTHR43310">
    <property type="entry name" value="SULFATE TRANSPORTER YBAR-RELATED"/>
    <property type="match status" value="1"/>
</dbReference>
<feature type="transmembrane region" description="Helical" evidence="5">
    <location>
        <begin position="365"/>
        <end position="395"/>
    </location>
</feature>
<organism evidence="7 8">
    <name type="scientific">Roseivirga misakiensis</name>
    <dbReference type="NCBI Taxonomy" id="1563681"/>
    <lineage>
        <taxon>Bacteria</taxon>
        <taxon>Pseudomonadati</taxon>
        <taxon>Bacteroidota</taxon>
        <taxon>Cytophagia</taxon>
        <taxon>Cytophagales</taxon>
        <taxon>Roseivirgaceae</taxon>
        <taxon>Roseivirga</taxon>
    </lineage>
</organism>
<dbReference type="STRING" id="1563681.BFP71_09725"/>
<evidence type="ECO:0000256" key="4">
    <source>
        <dbReference type="ARBA" id="ARBA00023136"/>
    </source>
</evidence>
<comment type="caution">
    <text evidence="7">The sequence shown here is derived from an EMBL/GenBank/DDBJ whole genome shotgun (WGS) entry which is preliminary data.</text>
</comment>
<keyword evidence="4 5" id="KW-0472">Membrane</keyword>
<evidence type="ECO:0000313" key="7">
    <source>
        <dbReference type="EMBL" id="OEJ99821.1"/>
    </source>
</evidence>
<reference evidence="7 8" key="1">
    <citation type="submission" date="2016-08" db="EMBL/GenBank/DDBJ databases">
        <title>Draft genome of Fabibacter sp. strain SK-8.</title>
        <authorList>
            <person name="Wong S.-K."/>
            <person name="Hamasaki K."/>
            <person name="Yoshizawa S."/>
        </authorList>
    </citation>
    <scope>NUCLEOTIDE SEQUENCE [LARGE SCALE GENOMIC DNA]</scope>
    <source>
        <strain evidence="7 8">SK-8</strain>
    </source>
</reference>
<keyword evidence="2 5" id="KW-0812">Transmembrane</keyword>
<feature type="transmembrane region" description="Helical" evidence="5">
    <location>
        <begin position="150"/>
        <end position="169"/>
    </location>
</feature>
<dbReference type="OrthoDB" id="9771198at2"/>
<dbReference type="AlphaFoldDB" id="A0A1E5SL45"/>
<feature type="transmembrane region" description="Helical" evidence="5">
    <location>
        <begin position="88"/>
        <end position="106"/>
    </location>
</feature>
<dbReference type="PANTHER" id="PTHR43310:SF1">
    <property type="entry name" value="SULFATE TRANSPORTER YBAR-RELATED"/>
    <property type="match status" value="1"/>
</dbReference>
<dbReference type="InterPro" id="IPR011547">
    <property type="entry name" value="SLC26A/SulP_dom"/>
</dbReference>
<evidence type="ECO:0000256" key="1">
    <source>
        <dbReference type="ARBA" id="ARBA00004141"/>
    </source>
</evidence>
<dbReference type="Proteomes" id="UP000095552">
    <property type="component" value="Unassembled WGS sequence"/>
</dbReference>
<accession>A0A1E5SL45</accession>
<gene>
    <name evidence="7" type="ORF">BFP71_09725</name>
</gene>
<dbReference type="GO" id="GO:0016020">
    <property type="term" value="C:membrane"/>
    <property type="evidence" value="ECO:0007669"/>
    <property type="project" value="UniProtKB-SubCell"/>
</dbReference>
<feature type="transmembrane region" description="Helical" evidence="5">
    <location>
        <begin position="271"/>
        <end position="293"/>
    </location>
</feature>
<evidence type="ECO:0000256" key="2">
    <source>
        <dbReference type="ARBA" id="ARBA00022692"/>
    </source>
</evidence>
<keyword evidence="8" id="KW-1185">Reference proteome</keyword>
<dbReference type="Pfam" id="PF00916">
    <property type="entry name" value="Sulfate_transp"/>
    <property type="match status" value="1"/>
</dbReference>
<feature type="transmembrane region" description="Helical" evidence="5">
    <location>
        <begin position="176"/>
        <end position="194"/>
    </location>
</feature>
<evidence type="ECO:0000256" key="5">
    <source>
        <dbReference type="SAM" id="Phobius"/>
    </source>
</evidence>
<comment type="subcellular location">
    <subcellularLocation>
        <location evidence="1">Membrane</location>
        <topology evidence="1">Multi-pass membrane protein</topology>
    </subcellularLocation>
</comment>
<dbReference type="InterPro" id="IPR002645">
    <property type="entry name" value="STAS_dom"/>
</dbReference>